<name>A0ABV2C011_9GAMM</name>
<gene>
    <name evidence="1" type="ORF">ABVT43_20505</name>
</gene>
<protein>
    <submittedName>
        <fullName evidence="1">Uncharacterized protein</fullName>
    </submittedName>
</protein>
<evidence type="ECO:0000313" key="1">
    <source>
        <dbReference type="EMBL" id="MET1257525.1"/>
    </source>
</evidence>
<reference evidence="1 2" key="1">
    <citation type="submission" date="2024-06" db="EMBL/GenBank/DDBJ databases">
        <authorList>
            <person name="Li F."/>
        </authorList>
    </citation>
    <scope>NUCLEOTIDE SEQUENCE [LARGE SCALE GENOMIC DNA]</scope>
    <source>
        <strain evidence="1 2">GXAS 311</strain>
    </source>
</reference>
<keyword evidence="2" id="KW-1185">Reference proteome</keyword>
<dbReference type="RefSeq" id="WP_353898108.1">
    <property type="nucleotide sequence ID" value="NZ_JBEVCJ010000091.1"/>
</dbReference>
<dbReference type="EMBL" id="JBEVCJ010000091">
    <property type="protein sequence ID" value="MET1257525.1"/>
    <property type="molecule type" value="Genomic_DNA"/>
</dbReference>
<accession>A0ABV2C011</accession>
<organism evidence="1 2">
    <name type="scientific">Aliikangiella maris</name>
    <dbReference type="NCBI Taxonomy" id="3162458"/>
    <lineage>
        <taxon>Bacteria</taxon>
        <taxon>Pseudomonadati</taxon>
        <taxon>Pseudomonadota</taxon>
        <taxon>Gammaproteobacteria</taxon>
        <taxon>Oceanospirillales</taxon>
        <taxon>Pleioneaceae</taxon>
        <taxon>Aliikangiella</taxon>
    </lineage>
</organism>
<dbReference type="Proteomes" id="UP001548189">
    <property type="component" value="Unassembled WGS sequence"/>
</dbReference>
<evidence type="ECO:0000313" key="2">
    <source>
        <dbReference type="Proteomes" id="UP001548189"/>
    </source>
</evidence>
<sequence>MENKSTAKLSFIKKELVTLMSIVEREKEKYDAIDYEQLDDDEAGDVGDEHEVIDGLLSMLKIAYSDTFE</sequence>
<proteinExistence type="predicted"/>
<comment type="caution">
    <text evidence="1">The sequence shown here is derived from an EMBL/GenBank/DDBJ whole genome shotgun (WGS) entry which is preliminary data.</text>
</comment>